<keyword evidence="2" id="KW-1185">Reference proteome</keyword>
<evidence type="ECO:0000313" key="2">
    <source>
        <dbReference type="Proteomes" id="UP000198221"/>
    </source>
</evidence>
<gene>
    <name evidence="1" type="ORF">GA0070613_2564</name>
</gene>
<evidence type="ECO:0000313" key="1">
    <source>
        <dbReference type="EMBL" id="SCG55582.1"/>
    </source>
</evidence>
<dbReference type="EMBL" id="LT607754">
    <property type="protein sequence ID" value="SCG55582.1"/>
    <property type="molecule type" value="Genomic_DNA"/>
</dbReference>
<proteinExistence type="predicted"/>
<reference evidence="2" key="1">
    <citation type="submission" date="2016-06" db="EMBL/GenBank/DDBJ databases">
        <authorList>
            <person name="Varghese N."/>
            <person name="Submissions Spin"/>
        </authorList>
    </citation>
    <scope>NUCLEOTIDE SEQUENCE [LARGE SCALE GENOMIC DNA]</scope>
    <source>
        <strain evidence="2">DSM 43819</strain>
    </source>
</reference>
<dbReference type="RefSeq" id="WP_157746348.1">
    <property type="nucleotide sequence ID" value="NZ_LT607754.1"/>
</dbReference>
<accession>A0A1C5IAZ1</accession>
<organism evidence="1 2">
    <name type="scientific">Micromonospora inositola</name>
    <dbReference type="NCBI Taxonomy" id="47865"/>
    <lineage>
        <taxon>Bacteria</taxon>
        <taxon>Bacillati</taxon>
        <taxon>Actinomycetota</taxon>
        <taxon>Actinomycetes</taxon>
        <taxon>Micromonosporales</taxon>
        <taxon>Micromonosporaceae</taxon>
        <taxon>Micromonospora</taxon>
    </lineage>
</organism>
<dbReference type="AlphaFoldDB" id="A0A1C5IAZ1"/>
<dbReference type="Proteomes" id="UP000198221">
    <property type="component" value="Chromosome I"/>
</dbReference>
<protein>
    <submittedName>
        <fullName evidence="1">Uncharacterized protein</fullName>
    </submittedName>
</protein>
<sequence length="50" mass="5211">MSGRRSGRLLGVTLAFVALAALVGGVLGVDPDLHQFEYDWSAAIVTALVP</sequence>
<name>A0A1C5IAZ1_9ACTN</name>